<proteinExistence type="predicted"/>
<reference evidence="2" key="2">
    <citation type="journal article" date="2015" name="Fish Shellfish Immunol.">
        <title>Early steps in the European eel (Anguilla anguilla)-Vibrio vulnificus interaction in the gills: Role of the RtxA13 toxin.</title>
        <authorList>
            <person name="Callol A."/>
            <person name="Pajuelo D."/>
            <person name="Ebbesson L."/>
            <person name="Teles M."/>
            <person name="MacKenzie S."/>
            <person name="Amaro C."/>
        </authorList>
    </citation>
    <scope>NUCLEOTIDE SEQUENCE</scope>
</reference>
<feature type="region of interest" description="Disordered" evidence="1">
    <location>
        <begin position="1"/>
        <end position="21"/>
    </location>
</feature>
<name>A0A0E9U1R7_ANGAN</name>
<dbReference type="EMBL" id="GBXM01048753">
    <property type="protein sequence ID" value="JAH59824.1"/>
    <property type="molecule type" value="Transcribed_RNA"/>
</dbReference>
<organism evidence="2">
    <name type="scientific">Anguilla anguilla</name>
    <name type="common">European freshwater eel</name>
    <name type="synonym">Muraena anguilla</name>
    <dbReference type="NCBI Taxonomy" id="7936"/>
    <lineage>
        <taxon>Eukaryota</taxon>
        <taxon>Metazoa</taxon>
        <taxon>Chordata</taxon>
        <taxon>Craniata</taxon>
        <taxon>Vertebrata</taxon>
        <taxon>Euteleostomi</taxon>
        <taxon>Actinopterygii</taxon>
        <taxon>Neopterygii</taxon>
        <taxon>Teleostei</taxon>
        <taxon>Anguilliformes</taxon>
        <taxon>Anguillidae</taxon>
        <taxon>Anguilla</taxon>
    </lineage>
</organism>
<reference evidence="2" key="1">
    <citation type="submission" date="2014-11" db="EMBL/GenBank/DDBJ databases">
        <authorList>
            <person name="Amaro Gonzalez C."/>
        </authorList>
    </citation>
    <scope>NUCLEOTIDE SEQUENCE</scope>
</reference>
<protein>
    <submittedName>
        <fullName evidence="2">Uncharacterized protein</fullName>
    </submittedName>
</protein>
<evidence type="ECO:0000313" key="2">
    <source>
        <dbReference type="EMBL" id="JAH59824.1"/>
    </source>
</evidence>
<evidence type="ECO:0000256" key="1">
    <source>
        <dbReference type="SAM" id="MobiDB-lite"/>
    </source>
</evidence>
<accession>A0A0E9U1R7</accession>
<dbReference type="AlphaFoldDB" id="A0A0E9U1R7"/>
<sequence>MHTNKLIQPAVATEKRPSHSS</sequence>